<dbReference type="GeneTree" id="ENSGT00940000176891"/>
<keyword evidence="6" id="KW-0732">Signal</keyword>
<reference evidence="7" key="2">
    <citation type="submission" date="2025-08" db="UniProtKB">
        <authorList>
            <consortium name="Ensembl"/>
        </authorList>
    </citation>
    <scope>IDENTIFICATION</scope>
</reference>
<dbReference type="SUPFAM" id="SSF47266">
    <property type="entry name" value="4-helical cytokines"/>
    <property type="match status" value="1"/>
</dbReference>
<dbReference type="Gene3D" id="1.20.1250.10">
    <property type="match status" value="1"/>
</dbReference>
<keyword evidence="2" id="KW-0202">Cytokine</keyword>
<proteinExistence type="predicted"/>
<dbReference type="AlphaFoldDB" id="A0A3B5KN65"/>
<keyword evidence="4" id="KW-0051">Antiviral defense</keyword>
<dbReference type="GO" id="GO:0005615">
    <property type="term" value="C:extracellular space"/>
    <property type="evidence" value="ECO:0007669"/>
    <property type="project" value="UniProtKB-KW"/>
</dbReference>
<protein>
    <submittedName>
        <fullName evidence="7">Uncharacterized protein</fullName>
    </submittedName>
</protein>
<organism evidence="7 8">
    <name type="scientific">Takifugu rubripes</name>
    <name type="common">Japanese pufferfish</name>
    <name type="synonym">Fugu rubripes</name>
    <dbReference type="NCBI Taxonomy" id="31033"/>
    <lineage>
        <taxon>Eukaryota</taxon>
        <taxon>Metazoa</taxon>
        <taxon>Chordata</taxon>
        <taxon>Craniata</taxon>
        <taxon>Vertebrata</taxon>
        <taxon>Euteleostomi</taxon>
        <taxon>Actinopterygii</taxon>
        <taxon>Neopterygii</taxon>
        <taxon>Teleostei</taxon>
        <taxon>Neoteleostei</taxon>
        <taxon>Acanthomorphata</taxon>
        <taxon>Eupercaria</taxon>
        <taxon>Tetraodontiformes</taxon>
        <taxon>Tetradontoidea</taxon>
        <taxon>Tetraodontidae</taxon>
        <taxon>Takifugu</taxon>
    </lineage>
</organism>
<dbReference type="Pfam" id="PF00143">
    <property type="entry name" value="Interferon"/>
    <property type="match status" value="1"/>
</dbReference>
<dbReference type="GO" id="GO:0051607">
    <property type="term" value="P:defense response to virus"/>
    <property type="evidence" value="ECO:0007669"/>
    <property type="project" value="UniProtKB-KW"/>
</dbReference>
<sequence>MKTIAVILSLLQVWLVVAMPTCRLEGHLVQLAHDLLQNLGENISVHCLPYNANMSFPESVLTGANKSSLQCHKALWVVSESLRGAAQIMEDSIPFREGGEPWNKNTFSDFQNLQYQILDQGQCLTYKDTTGVLASYFTNMTTIIQQEDIAFCGWMALRRDLLRVLKSTLQKHDTCFTWRD</sequence>
<feature type="chain" id="PRO_5025627822" evidence="6">
    <location>
        <begin position="19"/>
        <end position="180"/>
    </location>
</feature>
<dbReference type="OMA" id="CCLQMML"/>
<evidence type="ECO:0000256" key="5">
    <source>
        <dbReference type="ARBA" id="ARBA00023157"/>
    </source>
</evidence>
<evidence type="ECO:0000256" key="3">
    <source>
        <dbReference type="ARBA" id="ARBA00022525"/>
    </source>
</evidence>
<evidence type="ECO:0000256" key="1">
    <source>
        <dbReference type="ARBA" id="ARBA00004613"/>
    </source>
</evidence>
<dbReference type="Ensembl" id="ENSTRUT00000057507.2">
    <property type="protein sequence ID" value="ENSTRUP00000057515.2"/>
    <property type="gene ID" value="ENSTRUG00000023530.2"/>
</dbReference>
<evidence type="ECO:0000313" key="8">
    <source>
        <dbReference type="Proteomes" id="UP000005226"/>
    </source>
</evidence>
<dbReference type="InterPro" id="IPR000471">
    <property type="entry name" value="Interferon_alpha/beta/delta"/>
</dbReference>
<accession>A0A3B5KN65</accession>
<evidence type="ECO:0000256" key="4">
    <source>
        <dbReference type="ARBA" id="ARBA00023118"/>
    </source>
</evidence>
<dbReference type="InParanoid" id="A0A3B5KN65"/>
<evidence type="ECO:0000256" key="2">
    <source>
        <dbReference type="ARBA" id="ARBA00022514"/>
    </source>
</evidence>
<keyword evidence="5" id="KW-1015">Disulfide bond</keyword>
<reference evidence="7" key="3">
    <citation type="submission" date="2025-09" db="UniProtKB">
        <authorList>
            <consortium name="Ensembl"/>
        </authorList>
    </citation>
    <scope>IDENTIFICATION</scope>
</reference>
<name>A0A3B5KN65_TAKRU</name>
<dbReference type="GO" id="GO:0005125">
    <property type="term" value="F:cytokine activity"/>
    <property type="evidence" value="ECO:0007669"/>
    <property type="project" value="UniProtKB-KW"/>
</dbReference>
<keyword evidence="3" id="KW-0964">Secreted</keyword>
<keyword evidence="8" id="KW-1185">Reference proteome</keyword>
<feature type="signal peptide" evidence="6">
    <location>
        <begin position="1"/>
        <end position="18"/>
    </location>
</feature>
<dbReference type="InterPro" id="IPR009079">
    <property type="entry name" value="4_helix_cytokine-like_core"/>
</dbReference>
<evidence type="ECO:0000313" key="7">
    <source>
        <dbReference type="Ensembl" id="ENSTRUP00000057515.2"/>
    </source>
</evidence>
<evidence type="ECO:0000256" key="6">
    <source>
        <dbReference type="SAM" id="SignalP"/>
    </source>
</evidence>
<dbReference type="STRING" id="31033.ENSTRUP00000057515"/>
<dbReference type="GO" id="GO:0005126">
    <property type="term" value="F:cytokine receptor binding"/>
    <property type="evidence" value="ECO:0007669"/>
    <property type="project" value="InterPro"/>
</dbReference>
<dbReference type="Proteomes" id="UP000005226">
    <property type="component" value="Chromosome 5"/>
</dbReference>
<comment type="subcellular location">
    <subcellularLocation>
        <location evidence="1">Secreted</location>
    </subcellularLocation>
</comment>
<reference evidence="7 8" key="1">
    <citation type="journal article" date="2011" name="Genome Biol. Evol.">
        <title>Integration of the genetic map and genome assembly of fugu facilitates insights into distinct features of genome evolution in teleosts and mammals.</title>
        <authorList>
            <person name="Kai W."/>
            <person name="Kikuchi K."/>
            <person name="Tohari S."/>
            <person name="Chew A.K."/>
            <person name="Tay A."/>
            <person name="Fujiwara A."/>
            <person name="Hosoya S."/>
            <person name="Suetake H."/>
            <person name="Naruse K."/>
            <person name="Brenner S."/>
            <person name="Suzuki Y."/>
            <person name="Venkatesh B."/>
        </authorList>
    </citation>
    <scope>NUCLEOTIDE SEQUENCE [LARGE SCALE GENOMIC DNA]</scope>
</reference>